<gene>
    <name evidence="3" type="ORF">UFOPK2786_01564</name>
    <name evidence="2" type="ORF">UFOPK2810_00946</name>
</gene>
<evidence type="ECO:0000313" key="2">
    <source>
        <dbReference type="EMBL" id="CAB4753197.1"/>
    </source>
</evidence>
<sequence length="52" mass="5313">MLEGDDQESATLPSPGVALAEPGTPAVVRGVEVTVLHTALVPTTLVEDTLKS</sequence>
<evidence type="ECO:0000256" key="1">
    <source>
        <dbReference type="SAM" id="MobiDB-lite"/>
    </source>
</evidence>
<organism evidence="2">
    <name type="scientific">freshwater metagenome</name>
    <dbReference type="NCBI Taxonomy" id="449393"/>
    <lineage>
        <taxon>unclassified sequences</taxon>
        <taxon>metagenomes</taxon>
        <taxon>ecological metagenomes</taxon>
    </lineage>
</organism>
<feature type="region of interest" description="Disordered" evidence="1">
    <location>
        <begin position="1"/>
        <end position="23"/>
    </location>
</feature>
<dbReference type="EMBL" id="CAEZYZ010000150">
    <property type="protein sequence ID" value="CAB4753197.1"/>
    <property type="molecule type" value="Genomic_DNA"/>
</dbReference>
<name>A0A6J6U3L6_9ZZZZ</name>
<proteinExistence type="predicted"/>
<dbReference type="EMBL" id="CAEZYW010000286">
    <property type="protein sequence ID" value="CAB4756092.1"/>
    <property type="molecule type" value="Genomic_DNA"/>
</dbReference>
<evidence type="ECO:0000313" key="3">
    <source>
        <dbReference type="EMBL" id="CAB4756092.1"/>
    </source>
</evidence>
<accession>A0A6J6U3L6</accession>
<dbReference type="AlphaFoldDB" id="A0A6J6U3L6"/>
<protein>
    <submittedName>
        <fullName evidence="2">Unannotated protein</fullName>
    </submittedName>
</protein>
<reference evidence="2" key="1">
    <citation type="submission" date="2020-05" db="EMBL/GenBank/DDBJ databases">
        <authorList>
            <person name="Chiriac C."/>
            <person name="Salcher M."/>
            <person name="Ghai R."/>
            <person name="Kavagutti S V."/>
        </authorList>
    </citation>
    <scope>NUCLEOTIDE SEQUENCE</scope>
</reference>